<evidence type="ECO:0000313" key="2">
    <source>
        <dbReference type="Proteomes" id="UP001148737"/>
    </source>
</evidence>
<dbReference type="EMBL" id="JANAKD010000001">
    <property type="protein sequence ID" value="KAJ3499840.1"/>
    <property type="molecule type" value="Genomic_DNA"/>
</dbReference>
<sequence length="532" mass="56514">MNLTTPTLMLCLVLTAACSPTLSEVAHQCLRITQPNIPGAEVLSFHTKVIVNGTVLGDGQSLKQDIHNIHVCEVNVTLSHDNANDTVSVLTWLPLHGWNHRFLAVGGGAWVTGQGTVDLALPATNGYAASSTDGGLGGNPYTPASWALNPDGSVNAALLDNFAHRSIHDMAVVGKAVTASFYKRSAKRAYWGGCSTGGRQGMVAAQQYPGEFDGILAGAPAIYWPQYVIAELWPQVVMREHGYFPPSCELNTIVAKAIEVCDELDGVRDGVIADPAACTFDPFTLVGTRAACKGSANVMISNTTASIVRSIWDGPITSDGVSLWPGLPIGASLDALAGTELQDGVNMPKPFFLAQQWVQYFVKQNTSFDVANLTAAGFESLLMESRSKFDSIIGSADPDLSTFKANGGKILAWHGLADQLIFPQDSVRYLTEVQGHIGGREATSSFFRLFMAPGVDHCAFGAGKSFAPGAVPLDPLGALVAWVEDEKPPESLLGETISTSAKQLTRKICKYPLQAKYAGCGDSTKAESYSCI</sequence>
<comment type="caution">
    <text evidence="1">The sequence shown here is derived from an EMBL/GenBank/DDBJ whole genome shotgun (WGS) entry which is preliminary data.</text>
</comment>
<keyword evidence="2" id="KW-1185">Reference proteome</keyword>
<protein>
    <submittedName>
        <fullName evidence="1">Uncharacterized protein</fullName>
    </submittedName>
</protein>
<accession>A0ACC1R9Q1</accession>
<organism evidence="1 2">
    <name type="scientific">Lecanicillium saksenae</name>
    <dbReference type="NCBI Taxonomy" id="468837"/>
    <lineage>
        <taxon>Eukaryota</taxon>
        <taxon>Fungi</taxon>
        <taxon>Dikarya</taxon>
        <taxon>Ascomycota</taxon>
        <taxon>Pezizomycotina</taxon>
        <taxon>Sordariomycetes</taxon>
        <taxon>Hypocreomycetidae</taxon>
        <taxon>Hypocreales</taxon>
        <taxon>Cordycipitaceae</taxon>
        <taxon>Lecanicillium</taxon>
    </lineage>
</organism>
<name>A0ACC1R9Q1_9HYPO</name>
<gene>
    <name evidence="1" type="ORF">NLG97_g30</name>
</gene>
<evidence type="ECO:0000313" key="1">
    <source>
        <dbReference type="EMBL" id="KAJ3499840.1"/>
    </source>
</evidence>
<reference evidence="1" key="1">
    <citation type="submission" date="2022-07" db="EMBL/GenBank/DDBJ databases">
        <title>Genome Sequence of Lecanicillium saksenae.</title>
        <authorList>
            <person name="Buettner E."/>
        </authorList>
    </citation>
    <scope>NUCLEOTIDE SEQUENCE</scope>
    <source>
        <strain evidence="1">VT-O1</strain>
    </source>
</reference>
<proteinExistence type="predicted"/>
<dbReference type="Proteomes" id="UP001148737">
    <property type="component" value="Unassembled WGS sequence"/>
</dbReference>